<name>S8D4G2_9LAMI</name>
<protein>
    <submittedName>
        <fullName evidence="1">Uncharacterized protein</fullName>
    </submittedName>
</protein>
<dbReference type="EMBL" id="AUSU01000018">
    <property type="protein sequence ID" value="EPS74644.1"/>
    <property type="molecule type" value="Genomic_DNA"/>
</dbReference>
<evidence type="ECO:0000313" key="1">
    <source>
        <dbReference type="EMBL" id="EPS74644.1"/>
    </source>
</evidence>
<comment type="caution">
    <text evidence="1">The sequence shown here is derived from an EMBL/GenBank/DDBJ whole genome shotgun (WGS) entry which is preliminary data.</text>
</comment>
<dbReference type="AlphaFoldDB" id="S8D4G2"/>
<organism evidence="1 2">
    <name type="scientific">Genlisea aurea</name>
    <dbReference type="NCBI Taxonomy" id="192259"/>
    <lineage>
        <taxon>Eukaryota</taxon>
        <taxon>Viridiplantae</taxon>
        <taxon>Streptophyta</taxon>
        <taxon>Embryophyta</taxon>
        <taxon>Tracheophyta</taxon>
        <taxon>Spermatophyta</taxon>
        <taxon>Magnoliopsida</taxon>
        <taxon>eudicotyledons</taxon>
        <taxon>Gunneridae</taxon>
        <taxon>Pentapetalae</taxon>
        <taxon>asterids</taxon>
        <taxon>lamiids</taxon>
        <taxon>Lamiales</taxon>
        <taxon>Lentibulariaceae</taxon>
        <taxon>Genlisea</taxon>
    </lineage>
</organism>
<dbReference type="Proteomes" id="UP000015453">
    <property type="component" value="Unassembled WGS sequence"/>
</dbReference>
<evidence type="ECO:0000313" key="2">
    <source>
        <dbReference type="Proteomes" id="UP000015453"/>
    </source>
</evidence>
<gene>
    <name evidence="1" type="ORF">M569_00123</name>
</gene>
<proteinExistence type="predicted"/>
<accession>S8D4G2</accession>
<keyword evidence="2" id="KW-1185">Reference proteome</keyword>
<sequence>MEGKDYVESFSPVAKMVTIRVVIAIAAAKGMELQRTVAGFHLSQQKLATDTLADLKLLDSTAALTPVPKNYDFGVLDVGLDAQAYRRLGWWVVFYAWV</sequence>
<reference evidence="1 2" key="1">
    <citation type="journal article" date="2013" name="BMC Genomics">
        <title>The miniature genome of a carnivorous plant Genlisea aurea contains a low number of genes and short non-coding sequences.</title>
        <authorList>
            <person name="Leushkin E.V."/>
            <person name="Sutormin R.A."/>
            <person name="Nabieva E.R."/>
            <person name="Penin A.A."/>
            <person name="Kondrashov A.S."/>
            <person name="Logacheva M.D."/>
        </authorList>
    </citation>
    <scope>NUCLEOTIDE SEQUENCE [LARGE SCALE GENOMIC DNA]</scope>
</reference>